<evidence type="ECO:0000313" key="6">
    <source>
        <dbReference type="EMBL" id="MBL6449313.1"/>
    </source>
</evidence>
<dbReference type="EMBL" id="JAEUGD010000066">
    <property type="protein sequence ID" value="MBL6449313.1"/>
    <property type="molecule type" value="Genomic_DNA"/>
</dbReference>
<evidence type="ECO:0000313" key="7">
    <source>
        <dbReference type="Proteomes" id="UP000614216"/>
    </source>
</evidence>
<evidence type="ECO:0000256" key="4">
    <source>
        <dbReference type="ARBA" id="ARBA00048462"/>
    </source>
</evidence>
<dbReference type="GO" id="GO:0004314">
    <property type="term" value="F:[acyl-carrier-protein] S-malonyltransferase activity"/>
    <property type="evidence" value="ECO:0007669"/>
    <property type="project" value="UniProtKB-EC"/>
</dbReference>
<dbReference type="PANTHER" id="PTHR42681:SF1">
    <property type="entry name" value="MALONYL-COA-ACYL CARRIER PROTEIN TRANSACYLASE, MITOCHONDRIAL"/>
    <property type="match status" value="1"/>
</dbReference>
<dbReference type="PANTHER" id="PTHR42681">
    <property type="entry name" value="MALONYL-COA-ACYL CARRIER PROTEIN TRANSACYLASE, MITOCHONDRIAL"/>
    <property type="match status" value="1"/>
</dbReference>
<sequence length="407" mass="45518">MNKISFVFPGVGSQFTGMGKELYNEFPVFKETIEEASDLAGTDIFKVWQDADQKQRLNELNFAQISLLIISYASYKVLQAELGIEPDMMIGHSLGEYSALCCDGIMSFSEAIPLVQKRGECIISAAEQLKGTMLWVINVDTQIVEQVCDQLRQGGIKVYPSAYDTSTQCSISCFKDDIFTIAKALEDKGALVYPLNLSGPFHSPLMQQAAVDFEKVLDGCTFRPQTSRVIANETAKLYSSDVKGHLTRQLVSPVKWFQSLDLLEASGVSTIVEVGPKEVLTYLTQKSEKPFKAYTFNTIQHLNTLKNDLLVAEDEYLMKISACKGVAVATRNYYTQNSNYQRDVVAPYREIAKIEESIREGREVASEQHLKQALVHLNTILNNKRVPADIQQASLSHLLSDKFKHLV</sequence>
<comment type="catalytic activity">
    <reaction evidence="4">
        <text>holo-[ACP] + malonyl-CoA = malonyl-[ACP] + CoA</text>
        <dbReference type="Rhea" id="RHEA:41792"/>
        <dbReference type="Rhea" id="RHEA-COMP:9623"/>
        <dbReference type="Rhea" id="RHEA-COMP:9685"/>
        <dbReference type="ChEBI" id="CHEBI:57287"/>
        <dbReference type="ChEBI" id="CHEBI:57384"/>
        <dbReference type="ChEBI" id="CHEBI:64479"/>
        <dbReference type="ChEBI" id="CHEBI:78449"/>
        <dbReference type="EC" id="2.3.1.39"/>
    </reaction>
</comment>
<dbReference type="AlphaFoldDB" id="A0A937KGL5"/>
<keyword evidence="2" id="KW-0808">Transferase</keyword>
<dbReference type="InterPro" id="IPR050858">
    <property type="entry name" value="Mal-CoA-ACP_Trans/PKS_FabD"/>
</dbReference>
<evidence type="ECO:0000256" key="2">
    <source>
        <dbReference type="ARBA" id="ARBA00022679"/>
    </source>
</evidence>
<dbReference type="Proteomes" id="UP000614216">
    <property type="component" value="Unassembled WGS sequence"/>
</dbReference>
<dbReference type="Gene3D" id="3.30.70.250">
    <property type="entry name" value="Malonyl-CoA ACP transacylase, ACP-binding"/>
    <property type="match status" value="1"/>
</dbReference>
<dbReference type="InterPro" id="IPR014043">
    <property type="entry name" value="Acyl_transferase_dom"/>
</dbReference>
<feature type="domain" description="Malonyl-CoA:ACP transacylase (MAT)" evidence="5">
    <location>
        <begin position="7"/>
        <end position="309"/>
    </location>
</feature>
<evidence type="ECO:0000256" key="3">
    <source>
        <dbReference type="ARBA" id="ARBA00023315"/>
    </source>
</evidence>
<name>A0A937KGL5_9BACT</name>
<proteinExistence type="predicted"/>
<dbReference type="SUPFAM" id="SSF52151">
    <property type="entry name" value="FabD/lysophospholipase-like"/>
    <property type="match status" value="1"/>
</dbReference>
<dbReference type="InterPro" id="IPR001227">
    <property type="entry name" value="Ac_transferase_dom_sf"/>
</dbReference>
<keyword evidence="3" id="KW-0012">Acyltransferase</keyword>
<dbReference type="Gene3D" id="3.40.366.10">
    <property type="entry name" value="Malonyl-Coenzyme A Acyl Carrier Protein, domain 2"/>
    <property type="match status" value="1"/>
</dbReference>
<keyword evidence="7" id="KW-1185">Reference proteome</keyword>
<dbReference type="SMART" id="SM00827">
    <property type="entry name" value="PKS_AT"/>
    <property type="match status" value="1"/>
</dbReference>
<gene>
    <name evidence="6" type="ORF">JMN32_23585</name>
</gene>
<dbReference type="RefSeq" id="WP_202858842.1">
    <property type="nucleotide sequence ID" value="NZ_JAEUGD010000066.1"/>
</dbReference>
<evidence type="ECO:0000259" key="5">
    <source>
        <dbReference type="SMART" id="SM00827"/>
    </source>
</evidence>
<protein>
    <recommendedName>
        <fullName evidence="1">[acyl-carrier-protein] S-malonyltransferase</fullName>
        <ecNumber evidence="1">2.3.1.39</ecNumber>
    </recommendedName>
</protein>
<dbReference type="GO" id="GO:0005829">
    <property type="term" value="C:cytosol"/>
    <property type="evidence" value="ECO:0007669"/>
    <property type="project" value="TreeGrafter"/>
</dbReference>
<dbReference type="EC" id="2.3.1.39" evidence="1"/>
<evidence type="ECO:0000256" key="1">
    <source>
        <dbReference type="ARBA" id="ARBA00013258"/>
    </source>
</evidence>
<dbReference type="Pfam" id="PF00698">
    <property type="entry name" value="Acyl_transf_1"/>
    <property type="match status" value="1"/>
</dbReference>
<dbReference type="InterPro" id="IPR016035">
    <property type="entry name" value="Acyl_Trfase/lysoPLipase"/>
</dbReference>
<dbReference type="GO" id="GO:0006633">
    <property type="term" value="P:fatty acid biosynthetic process"/>
    <property type="evidence" value="ECO:0007669"/>
    <property type="project" value="TreeGrafter"/>
</dbReference>
<accession>A0A937KGL5</accession>
<reference evidence="6" key="1">
    <citation type="submission" date="2021-01" db="EMBL/GenBank/DDBJ databases">
        <title>Fulvivirga kasyanovii gen. nov., sp nov., a novel member of the phylum Bacteroidetes isolated from seawater in a mussel farm.</title>
        <authorList>
            <person name="Zhao L.-H."/>
            <person name="Wang Z.-J."/>
        </authorList>
    </citation>
    <scope>NUCLEOTIDE SEQUENCE</scope>
    <source>
        <strain evidence="6">29W222</strain>
    </source>
</reference>
<comment type="caution">
    <text evidence="6">The sequence shown here is derived from an EMBL/GenBank/DDBJ whole genome shotgun (WGS) entry which is preliminary data.</text>
</comment>
<organism evidence="6 7">
    <name type="scientific">Fulvivirga marina</name>
    <dbReference type="NCBI Taxonomy" id="2494733"/>
    <lineage>
        <taxon>Bacteria</taxon>
        <taxon>Pseudomonadati</taxon>
        <taxon>Bacteroidota</taxon>
        <taxon>Cytophagia</taxon>
        <taxon>Cytophagales</taxon>
        <taxon>Fulvivirgaceae</taxon>
        <taxon>Fulvivirga</taxon>
    </lineage>
</organism>